<dbReference type="Gene3D" id="2.60.40.1090">
    <property type="entry name" value="Fimbrial-type adhesion domain"/>
    <property type="match status" value="1"/>
</dbReference>
<evidence type="ECO:0000256" key="1">
    <source>
        <dbReference type="ARBA" id="ARBA00022729"/>
    </source>
</evidence>
<feature type="domain" description="Fimbrial-type adhesion" evidence="3">
    <location>
        <begin position="30"/>
        <end position="179"/>
    </location>
</feature>
<dbReference type="PANTHER" id="PTHR33420:SF3">
    <property type="entry name" value="FIMBRIAL SUBUNIT ELFA"/>
    <property type="match status" value="1"/>
</dbReference>
<protein>
    <submittedName>
        <fullName evidence="4">Type 1 fimbrial protein</fullName>
    </submittedName>
</protein>
<comment type="caution">
    <text evidence="4">The sequence shown here is derived from an EMBL/GenBank/DDBJ whole genome shotgun (WGS) entry which is preliminary data.</text>
</comment>
<organism evidence="4 5">
    <name type="scientific">Alcaligenes endophyticus</name>
    <dbReference type="NCBI Taxonomy" id="1929088"/>
    <lineage>
        <taxon>Bacteria</taxon>
        <taxon>Pseudomonadati</taxon>
        <taxon>Pseudomonadota</taxon>
        <taxon>Betaproteobacteria</taxon>
        <taxon>Burkholderiales</taxon>
        <taxon>Alcaligenaceae</taxon>
        <taxon>Alcaligenes</taxon>
    </lineage>
</organism>
<proteinExistence type="predicted"/>
<evidence type="ECO:0000313" key="5">
    <source>
        <dbReference type="Proteomes" id="UP001168613"/>
    </source>
</evidence>
<feature type="chain" id="PRO_5045841602" evidence="2">
    <location>
        <begin position="23"/>
        <end position="180"/>
    </location>
</feature>
<keyword evidence="1 2" id="KW-0732">Signal</keyword>
<dbReference type="EMBL" id="JAJHNU010000001">
    <property type="protein sequence ID" value="MDN4120042.1"/>
    <property type="molecule type" value="Genomic_DNA"/>
</dbReference>
<dbReference type="Proteomes" id="UP001168613">
    <property type="component" value="Unassembled WGS sequence"/>
</dbReference>
<dbReference type="SUPFAM" id="SSF49401">
    <property type="entry name" value="Bacterial adhesins"/>
    <property type="match status" value="1"/>
</dbReference>
<feature type="signal peptide" evidence="2">
    <location>
        <begin position="1"/>
        <end position="22"/>
    </location>
</feature>
<evidence type="ECO:0000259" key="3">
    <source>
        <dbReference type="Pfam" id="PF00419"/>
    </source>
</evidence>
<dbReference type="RefSeq" id="WP_266122622.1">
    <property type="nucleotide sequence ID" value="NZ_JAJHNU010000001.1"/>
</dbReference>
<dbReference type="InterPro" id="IPR000259">
    <property type="entry name" value="Adhesion_dom_fimbrial"/>
</dbReference>
<dbReference type="InterPro" id="IPR008966">
    <property type="entry name" value="Adhesion_dom_sf"/>
</dbReference>
<name>A0ABT8EFI1_9BURK</name>
<evidence type="ECO:0000256" key="2">
    <source>
        <dbReference type="SAM" id="SignalP"/>
    </source>
</evidence>
<accession>A0ABT8EFI1</accession>
<keyword evidence="5" id="KW-1185">Reference proteome</keyword>
<dbReference type="InterPro" id="IPR036937">
    <property type="entry name" value="Adhesion_dom_fimbrial_sf"/>
</dbReference>
<gene>
    <name evidence="4" type="ORF">LMS43_01940</name>
</gene>
<evidence type="ECO:0000313" key="4">
    <source>
        <dbReference type="EMBL" id="MDN4120042.1"/>
    </source>
</evidence>
<dbReference type="InterPro" id="IPR050263">
    <property type="entry name" value="Bact_Fimbrial_Adh_Pro"/>
</dbReference>
<dbReference type="Pfam" id="PF00419">
    <property type="entry name" value="Fimbrial"/>
    <property type="match status" value="1"/>
</dbReference>
<sequence length="180" mass="19247">MIKKLSISLGCYLLLSSSIGIASNVTQLTITGDVLAPTCGNIVVNSGNAVDFGSINSRELKEIGFHRPVRFFITFENCDSNVKQKVAMAFAATTLPGSADEHIALDVTPSSASGIGISLKDPLNNDIKFNNNMGLAPEYMLNDGQVNLEFTAYLVPVNSGWVGIQPGTINARATFSVEYR</sequence>
<dbReference type="PANTHER" id="PTHR33420">
    <property type="entry name" value="FIMBRIAL SUBUNIT ELFA-RELATED"/>
    <property type="match status" value="1"/>
</dbReference>
<reference evidence="4" key="1">
    <citation type="submission" date="2021-11" db="EMBL/GenBank/DDBJ databases">
        <title>Draft genome sequence of Alcaligenes endophyticus type strain CCUG 75668T.</title>
        <authorList>
            <person name="Salva-Serra F."/>
            <person name="Duran R.E."/>
            <person name="Seeger M."/>
            <person name="Moore E.R.B."/>
            <person name="Jaen-Luchoro D."/>
        </authorList>
    </citation>
    <scope>NUCLEOTIDE SEQUENCE</scope>
    <source>
        <strain evidence="4">CCUG 75668</strain>
    </source>
</reference>